<evidence type="ECO:0000256" key="1">
    <source>
        <dbReference type="SAM" id="Phobius"/>
    </source>
</evidence>
<gene>
    <name evidence="2" type="ORF">HI921_09015</name>
</gene>
<evidence type="ECO:0008006" key="4">
    <source>
        <dbReference type="Google" id="ProtNLM"/>
    </source>
</evidence>
<keyword evidence="1" id="KW-0812">Transmembrane</keyword>
<dbReference type="EMBL" id="JABCAG010000023">
    <property type="protein sequence ID" value="NMP58601.1"/>
    <property type="molecule type" value="Genomic_DNA"/>
</dbReference>
<comment type="caution">
    <text evidence="2">The sequence shown here is derived from an EMBL/GenBank/DDBJ whole genome shotgun (WGS) entry which is preliminary data.</text>
</comment>
<keyword evidence="1" id="KW-1133">Transmembrane helix</keyword>
<evidence type="ECO:0000313" key="3">
    <source>
        <dbReference type="Proteomes" id="UP000557857"/>
    </source>
</evidence>
<evidence type="ECO:0000313" key="2">
    <source>
        <dbReference type="EMBL" id="NMP58601.1"/>
    </source>
</evidence>
<protein>
    <recommendedName>
        <fullName evidence="4">DUF1056 domain-containing protein</fullName>
    </recommendedName>
</protein>
<dbReference type="AlphaFoldDB" id="A0A848MXW5"/>
<proteinExistence type="predicted"/>
<organism evidence="2 3">
    <name type="scientific">Enterococcus mundtii</name>
    <dbReference type="NCBI Taxonomy" id="53346"/>
    <lineage>
        <taxon>Bacteria</taxon>
        <taxon>Bacillati</taxon>
        <taxon>Bacillota</taxon>
        <taxon>Bacilli</taxon>
        <taxon>Lactobacillales</taxon>
        <taxon>Enterococcaceae</taxon>
        <taxon>Enterococcus</taxon>
    </lineage>
</organism>
<sequence>MIKFFNVLLTNIHTILLIVGIAFIAVAAFLYSAIVGWLTLGVCFVFTSILIDKRLG</sequence>
<feature type="transmembrane region" description="Helical" evidence="1">
    <location>
        <begin position="7"/>
        <end position="28"/>
    </location>
</feature>
<dbReference type="RefSeq" id="WP_169058686.1">
    <property type="nucleotide sequence ID" value="NZ_JABCAG010000023.1"/>
</dbReference>
<feature type="transmembrane region" description="Helical" evidence="1">
    <location>
        <begin position="34"/>
        <end position="51"/>
    </location>
</feature>
<reference evidence="2 3" key="1">
    <citation type="submission" date="2020-04" db="EMBL/GenBank/DDBJ databases">
        <authorList>
            <person name="Abaymova A."/>
            <person name="Teymurazov M."/>
            <person name="Tazyna O."/>
            <person name="Chatushin Y."/>
            <person name="Svetoch E."/>
            <person name="Pereligyn V."/>
            <person name="Pohylenko V."/>
            <person name="Platonov M."/>
            <person name="Kartsev N."/>
            <person name="Skryabin Y."/>
            <person name="Sizova A."/>
            <person name="Solomentsev V."/>
            <person name="Kislichkina A."/>
            <person name="Bogun A."/>
        </authorList>
    </citation>
    <scope>NUCLEOTIDE SEQUENCE [LARGE SCALE GENOMIC DNA]</scope>
    <source>
        <strain evidence="3">SCPM-O-B-8398 (E28)</strain>
    </source>
</reference>
<keyword evidence="1" id="KW-0472">Membrane</keyword>
<name>A0A848MXW5_ENTMU</name>
<accession>A0A848MXW5</accession>
<dbReference type="Proteomes" id="UP000557857">
    <property type="component" value="Unassembled WGS sequence"/>
</dbReference>